<dbReference type="GO" id="GO:0016989">
    <property type="term" value="F:sigma factor antagonist activity"/>
    <property type="evidence" value="ECO:0007669"/>
    <property type="project" value="TreeGrafter"/>
</dbReference>
<evidence type="ECO:0000313" key="5">
    <source>
        <dbReference type="EMBL" id="QDS89293.1"/>
    </source>
</evidence>
<reference evidence="5 6" key="1">
    <citation type="submission" date="2019-02" db="EMBL/GenBank/DDBJ databases">
        <title>Deep-cultivation of Planctomycetes and their phenomic and genomic characterization uncovers novel biology.</title>
        <authorList>
            <person name="Wiegand S."/>
            <person name="Jogler M."/>
            <person name="Boedeker C."/>
            <person name="Pinto D."/>
            <person name="Vollmers J."/>
            <person name="Rivas-Marin E."/>
            <person name="Kohn T."/>
            <person name="Peeters S.H."/>
            <person name="Heuer A."/>
            <person name="Rast P."/>
            <person name="Oberbeckmann S."/>
            <person name="Bunk B."/>
            <person name="Jeske O."/>
            <person name="Meyerdierks A."/>
            <person name="Storesund J.E."/>
            <person name="Kallscheuer N."/>
            <person name="Luecker S."/>
            <person name="Lage O.M."/>
            <person name="Pohl T."/>
            <person name="Merkel B.J."/>
            <person name="Hornburger P."/>
            <person name="Mueller R.-W."/>
            <person name="Bruemmer F."/>
            <person name="Labrenz M."/>
            <person name="Spormann A.M."/>
            <person name="Op den Camp H."/>
            <person name="Overmann J."/>
            <person name="Amann R."/>
            <person name="Jetten M.S.M."/>
            <person name="Mascher T."/>
            <person name="Medema M.H."/>
            <person name="Devos D.P."/>
            <person name="Kaster A.-K."/>
            <person name="Ovreas L."/>
            <person name="Rohde M."/>
            <person name="Galperin M.Y."/>
            <person name="Jogler C."/>
        </authorList>
    </citation>
    <scope>NUCLEOTIDE SEQUENCE [LARGE SCALE GENOMIC DNA]</scope>
    <source>
        <strain evidence="5 6">EC9</strain>
    </source>
</reference>
<evidence type="ECO:0000256" key="1">
    <source>
        <dbReference type="ARBA" id="ARBA00004613"/>
    </source>
</evidence>
<dbReference type="Gene3D" id="2.60.120.1440">
    <property type="match status" value="1"/>
</dbReference>
<dbReference type="NCBIfam" id="NF033679">
    <property type="entry name" value="DNRLRE_dom"/>
    <property type="match status" value="1"/>
</dbReference>
<evidence type="ECO:0000313" key="6">
    <source>
        <dbReference type="Proteomes" id="UP000319557"/>
    </source>
</evidence>
<gene>
    <name evidence="5" type="ORF">EC9_34900</name>
</gene>
<dbReference type="AlphaFoldDB" id="A0A517M345"/>
<dbReference type="RefSeq" id="WP_145346926.1">
    <property type="nucleotide sequence ID" value="NZ_CP036261.1"/>
</dbReference>
<proteinExistence type="predicted"/>
<dbReference type="OrthoDB" id="287035at2"/>
<feature type="domain" description="Carbohydrate-binding module family 96" evidence="4">
    <location>
        <begin position="299"/>
        <end position="410"/>
    </location>
</feature>
<dbReference type="PANTHER" id="PTHR30273:SF2">
    <property type="entry name" value="PROTEIN FECR"/>
    <property type="match status" value="1"/>
</dbReference>
<organism evidence="5 6">
    <name type="scientific">Rosistilla ulvae</name>
    <dbReference type="NCBI Taxonomy" id="1930277"/>
    <lineage>
        <taxon>Bacteria</taxon>
        <taxon>Pseudomonadati</taxon>
        <taxon>Planctomycetota</taxon>
        <taxon>Planctomycetia</taxon>
        <taxon>Pirellulales</taxon>
        <taxon>Pirellulaceae</taxon>
        <taxon>Rosistilla</taxon>
    </lineage>
</organism>
<name>A0A517M345_9BACT</name>
<comment type="subcellular location">
    <subcellularLocation>
        <location evidence="1">Secreted</location>
    </subcellularLocation>
</comment>
<dbReference type="GO" id="GO:0005576">
    <property type="term" value="C:extracellular region"/>
    <property type="evidence" value="ECO:0007669"/>
    <property type="project" value="UniProtKB-SubCell"/>
</dbReference>
<accession>A0A517M345</accession>
<dbReference type="KEGG" id="ruv:EC9_34900"/>
<evidence type="ECO:0000256" key="3">
    <source>
        <dbReference type="ARBA" id="ARBA00022729"/>
    </source>
</evidence>
<keyword evidence="6" id="KW-1185">Reference proteome</keyword>
<evidence type="ECO:0000259" key="4">
    <source>
        <dbReference type="Pfam" id="PF24517"/>
    </source>
</evidence>
<keyword evidence="3" id="KW-0732">Signal</keyword>
<keyword evidence="2" id="KW-0964">Secreted</keyword>
<dbReference type="Proteomes" id="UP000319557">
    <property type="component" value="Chromosome"/>
</dbReference>
<dbReference type="InterPro" id="IPR055372">
    <property type="entry name" value="CBM96"/>
</dbReference>
<dbReference type="Pfam" id="PF24517">
    <property type="entry name" value="CBM96"/>
    <property type="match status" value="1"/>
</dbReference>
<protein>
    <submittedName>
        <fullName evidence="5">FecR protein</fullName>
    </submittedName>
</protein>
<sequence>MTDDPDDLISGYLDGTLTKPQLAELGEWIEAAPANARRFADASLVDNLMQAKITAAPWIDALEEPSDDNSPTAKQKTIATRSGDRRRWKLHAAYATALSVMAFFGWWTSTWNAASQHNEIAAISTATDCKWGAGTLPTAVGSRLQPGRLELVEGFAKLSFDNGVELSLEAPIDISLHSPTLCEVHSGQLIANVPGAEIQFVVETATTEILDLGTEFAVRVERYGNTGVQVLSGKVDVTNRASGESRRLIQQQTVHVGADSISATDTGPEMSLVKSVRKNAPVAPATNTFLISTAQGRGRDAFVFRKQTSDYTSPELLLVKHCLPRLSDWDRKVYLALDVASLQGLDIEQAELRLNLLPSDLGFASHQPDSTFHLFGLIDESRDDWDEQTITWENAPGQDPRAAAVDPTAAIALGSFEVRQGIQTGTVSVRTEQLKDFIAADTNGAVTLIVVRETQESTGNGLVHAFASKEHPSGLPPMLRVVCRSPQSSSN</sequence>
<dbReference type="InterPro" id="IPR012373">
    <property type="entry name" value="Ferrdict_sens_TM"/>
</dbReference>
<dbReference type="PANTHER" id="PTHR30273">
    <property type="entry name" value="PERIPLASMIC SIGNAL SENSOR AND SIGMA FACTOR ACTIVATOR FECR-RELATED"/>
    <property type="match status" value="1"/>
</dbReference>
<evidence type="ECO:0000256" key="2">
    <source>
        <dbReference type="ARBA" id="ARBA00022525"/>
    </source>
</evidence>
<dbReference type="EMBL" id="CP036261">
    <property type="protein sequence ID" value="QDS89293.1"/>
    <property type="molecule type" value="Genomic_DNA"/>
</dbReference>